<dbReference type="AlphaFoldDB" id="A0A917H1D0"/>
<dbReference type="EMBL" id="BMFR01000001">
    <property type="protein sequence ID" value="GGG64825.1"/>
    <property type="molecule type" value="Genomic_DNA"/>
</dbReference>
<proteinExistence type="predicted"/>
<dbReference type="RefSeq" id="WP_188453805.1">
    <property type="nucleotide sequence ID" value="NZ_BMFR01000001.1"/>
</dbReference>
<dbReference type="Proteomes" id="UP000622860">
    <property type="component" value="Unassembled WGS sequence"/>
</dbReference>
<gene>
    <name evidence="1" type="ORF">GCM10011398_05570</name>
</gene>
<reference evidence="1" key="1">
    <citation type="journal article" date="2014" name="Int. J. Syst. Evol. Microbiol.">
        <title>Complete genome sequence of Corynebacterium casei LMG S-19264T (=DSM 44701T), isolated from a smear-ripened cheese.</title>
        <authorList>
            <consortium name="US DOE Joint Genome Institute (JGI-PGF)"/>
            <person name="Walter F."/>
            <person name="Albersmeier A."/>
            <person name="Kalinowski J."/>
            <person name="Ruckert C."/>
        </authorList>
    </citation>
    <scope>NUCLEOTIDE SEQUENCE</scope>
    <source>
        <strain evidence="1">CGMCC 1.12754</strain>
    </source>
</reference>
<evidence type="ECO:0000313" key="1">
    <source>
        <dbReference type="EMBL" id="GGG64825.1"/>
    </source>
</evidence>
<protein>
    <submittedName>
        <fullName evidence="1">Uncharacterized protein</fullName>
    </submittedName>
</protein>
<organism evidence="1 2">
    <name type="scientific">Virgibacillus oceani</name>
    <dbReference type="NCBI Taxonomy" id="1479511"/>
    <lineage>
        <taxon>Bacteria</taxon>
        <taxon>Bacillati</taxon>
        <taxon>Bacillota</taxon>
        <taxon>Bacilli</taxon>
        <taxon>Bacillales</taxon>
        <taxon>Bacillaceae</taxon>
        <taxon>Virgibacillus</taxon>
    </lineage>
</organism>
<sequence length="60" mass="6922">MQVKYNFKDGRQFSQEIPDDELAVGELFKLVVRGKHENADIATNSENLKYEDVHSVELIL</sequence>
<keyword evidence="2" id="KW-1185">Reference proteome</keyword>
<evidence type="ECO:0000313" key="2">
    <source>
        <dbReference type="Proteomes" id="UP000622860"/>
    </source>
</evidence>
<name>A0A917H1D0_9BACI</name>
<accession>A0A917H1D0</accession>
<comment type="caution">
    <text evidence="1">The sequence shown here is derived from an EMBL/GenBank/DDBJ whole genome shotgun (WGS) entry which is preliminary data.</text>
</comment>
<reference evidence="1" key="2">
    <citation type="submission" date="2020-09" db="EMBL/GenBank/DDBJ databases">
        <authorList>
            <person name="Sun Q."/>
            <person name="Zhou Y."/>
        </authorList>
    </citation>
    <scope>NUCLEOTIDE SEQUENCE</scope>
    <source>
        <strain evidence="1">CGMCC 1.12754</strain>
    </source>
</reference>